<proteinExistence type="predicted"/>
<keyword evidence="1" id="KW-0812">Transmembrane</keyword>
<keyword evidence="1" id="KW-1133">Transmembrane helix</keyword>
<dbReference type="RefSeq" id="WP_091452782.1">
    <property type="nucleotide sequence ID" value="NZ_FMZZ01000009.1"/>
</dbReference>
<feature type="transmembrane region" description="Helical" evidence="1">
    <location>
        <begin position="12"/>
        <end position="34"/>
    </location>
</feature>
<evidence type="ECO:0000313" key="3">
    <source>
        <dbReference type="Proteomes" id="UP000199501"/>
    </source>
</evidence>
<feature type="transmembrane region" description="Helical" evidence="1">
    <location>
        <begin position="40"/>
        <end position="60"/>
    </location>
</feature>
<protein>
    <submittedName>
        <fullName evidence="2">Uncharacterized protein</fullName>
    </submittedName>
</protein>
<evidence type="ECO:0000313" key="2">
    <source>
        <dbReference type="EMBL" id="SDD27904.1"/>
    </source>
</evidence>
<keyword evidence="1" id="KW-0472">Membrane</keyword>
<accession>A0A1G6TGC1</accession>
<dbReference type="Proteomes" id="UP000199501">
    <property type="component" value="Unassembled WGS sequence"/>
</dbReference>
<keyword evidence="3" id="KW-1185">Reference proteome</keyword>
<dbReference type="AlphaFoldDB" id="A0A1G6TGC1"/>
<sequence length="63" mass="6722">MTASTHGDRALRVAFLLFAVGLLAVVAIFVLAAVDRQAPWLWAVSMGLPAGLVVGVVHVVRRR</sequence>
<evidence type="ECO:0000256" key="1">
    <source>
        <dbReference type="SAM" id="Phobius"/>
    </source>
</evidence>
<dbReference type="EMBL" id="FMZZ01000009">
    <property type="protein sequence ID" value="SDD27904.1"/>
    <property type="molecule type" value="Genomic_DNA"/>
</dbReference>
<gene>
    <name evidence="2" type="ORF">SAMN05216174_109124</name>
</gene>
<name>A0A1G6TGC1_9PSEU</name>
<organism evidence="2 3">
    <name type="scientific">Actinokineospora iranica</name>
    <dbReference type="NCBI Taxonomy" id="1271860"/>
    <lineage>
        <taxon>Bacteria</taxon>
        <taxon>Bacillati</taxon>
        <taxon>Actinomycetota</taxon>
        <taxon>Actinomycetes</taxon>
        <taxon>Pseudonocardiales</taxon>
        <taxon>Pseudonocardiaceae</taxon>
        <taxon>Actinokineospora</taxon>
    </lineage>
</organism>
<reference evidence="3" key="1">
    <citation type="submission" date="2016-10" db="EMBL/GenBank/DDBJ databases">
        <authorList>
            <person name="Varghese N."/>
            <person name="Submissions S."/>
        </authorList>
    </citation>
    <scope>NUCLEOTIDE SEQUENCE [LARGE SCALE GENOMIC DNA]</scope>
    <source>
        <strain evidence="3">IBRC-M 10403</strain>
    </source>
</reference>